<sequence length="769" mass="87836">MMEKKAGSELRDTVAGLLEIKFNNVRIEERLTATTADVFYTDDLSTFPQNIAVECKDWSNPLTSSNLADIHSLYSPSLQSGEIDKLLIISNHELGMSPSETVKRLANTRYLQFDRFVHGLMNFQLLLQHNLAAFKNHEASQNYVQPRLRGTDVSLFETVEKWLVEPNNPVSMVYGGYGVGKTSFSLFLADALTKKYRSGQFDRIPIRIALGHLFTKQDLKALVCSELTGAEGQPAVANFTFELFLQMLNSGSIFLILDGFDEMRHAMSVEDFAYTFEQMSVFFRGKSKAIILGRPDAFFDEQEETDVVDALLSNAEICSDGLRKFEVDLFSRQETEEYIGNFKASNQLTDEELQLIDDLQDSEFEILSRPVQLSMFTKVTRTYSKRRNGPLTRYKLYEEFVKRFTQREEEKPARSVLDKSGGYQVGYSDPRSQFMQNLAWWISSAHRENRFLPSEIPMDTLPQELRRGRNQADALREALVGSIAEHNFKQTETGVVGRKGANYYYFPHKSYIEFLVSQYFCRVPFSKEMYRNFFKFANPEMISFVKEGPNIGAQNITLGMQHVISNVPRDLISIGTQSEKLRENAQSMMKGELTDANRYLLYELFIQSNAVKDIERLLLFSVNNARVSKRISTALRLNRDYLLRYSSATYAERLVANSLFASSAVRIKEVSEAAFKPGYMDGTFIPQLVLGKCLQRHKSQAWSFDPLALDELNDGETSSGLRCEDYGQYVNQNITGMLLTVRPTEIWSLLSNDYTSSFARAEVKNFLQL</sequence>
<name>A0A1Y5TVQ8_9RHOB</name>
<accession>A0A1Y5TVQ8</accession>
<dbReference type="RefSeq" id="WP_085850785.1">
    <property type="nucleotide sequence ID" value="NZ_FNZV01000020.1"/>
</dbReference>
<evidence type="ECO:0000313" key="1">
    <source>
        <dbReference type="EMBL" id="SLN69539.1"/>
    </source>
</evidence>
<dbReference type="STRING" id="658057.SAMN04488032_12026"/>
<gene>
    <name evidence="1" type="ORF">PAM7971_03718</name>
</gene>
<keyword evidence="2" id="KW-1185">Reference proteome</keyword>
<organism evidence="1 2">
    <name type="scientific">Pacificibacter marinus</name>
    <dbReference type="NCBI Taxonomy" id="658057"/>
    <lineage>
        <taxon>Bacteria</taxon>
        <taxon>Pseudomonadati</taxon>
        <taxon>Pseudomonadota</taxon>
        <taxon>Alphaproteobacteria</taxon>
        <taxon>Rhodobacterales</taxon>
        <taxon>Roseobacteraceae</taxon>
        <taxon>Pacificibacter</taxon>
    </lineage>
</organism>
<dbReference type="OrthoDB" id="2081291at2"/>
<dbReference type="EMBL" id="FWFW01000019">
    <property type="protein sequence ID" value="SLN69539.1"/>
    <property type="molecule type" value="Genomic_DNA"/>
</dbReference>
<evidence type="ECO:0000313" key="2">
    <source>
        <dbReference type="Proteomes" id="UP000193307"/>
    </source>
</evidence>
<evidence type="ECO:0008006" key="3">
    <source>
        <dbReference type="Google" id="ProtNLM"/>
    </source>
</evidence>
<dbReference type="AlphaFoldDB" id="A0A1Y5TVQ8"/>
<protein>
    <recommendedName>
        <fullName evidence="3">NACHT domain protein</fullName>
    </recommendedName>
</protein>
<dbReference type="Gene3D" id="3.40.50.300">
    <property type="entry name" value="P-loop containing nucleotide triphosphate hydrolases"/>
    <property type="match status" value="1"/>
</dbReference>
<dbReference type="InterPro" id="IPR027417">
    <property type="entry name" value="P-loop_NTPase"/>
</dbReference>
<reference evidence="1 2" key="1">
    <citation type="submission" date="2017-03" db="EMBL/GenBank/DDBJ databases">
        <authorList>
            <person name="Afonso C.L."/>
            <person name="Miller P.J."/>
            <person name="Scott M.A."/>
            <person name="Spackman E."/>
            <person name="Goraichik I."/>
            <person name="Dimitrov K.M."/>
            <person name="Suarez D.L."/>
            <person name="Swayne D.E."/>
        </authorList>
    </citation>
    <scope>NUCLEOTIDE SEQUENCE [LARGE SCALE GENOMIC DNA]</scope>
    <source>
        <strain evidence="1 2">CECT 7971</strain>
    </source>
</reference>
<dbReference type="SUPFAM" id="SSF52540">
    <property type="entry name" value="P-loop containing nucleoside triphosphate hydrolases"/>
    <property type="match status" value="1"/>
</dbReference>
<proteinExistence type="predicted"/>
<dbReference type="Proteomes" id="UP000193307">
    <property type="component" value="Unassembled WGS sequence"/>
</dbReference>